<organism evidence="2 3">
    <name type="scientific">Shewanella psychrophila</name>
    <dbReference type="NCBI Taxonomy" id="225848"/>
    <lineage>
        <taxon>Bacteria</taxon>
        <taxon>Pseudomonadati</taxon>
        <taxon>Pseudomonadota</taxon>
        <taxon>Gammaproteobacteria</taxon>
        <taxon>Alteromonadales</taxon>
        <taxon>Shewanellaceae</taxon>
        <taxon>Shewanella</taxon>
    </lineage>
</organism>
<dbReference type="KEGG" id="spsw:Sps_03869"/>
<evidence type="ECO:0000259" key="1">
    <source>
        <dbReference type="Pfam" id="PF13503"/>
    </source>
</evidence>
<gene>
    <name evidence="2" type="ORF">Sps_03869</name>
</gene>
<dbReference type="InterPro" id="IPR025391">
    <property type="entry name" value="DUF4123"/>
</dbReference>
<protein>
    <recommendedName>
        <fullName evidence="1">DUF4123 domain-containing protein</fullName>
    </recommendedName>
</protein>
<dbReference type="AlphaFoldDB" id="A0A1S6HU18"/>
<accession>A0A1S6HU18</accession>
<dbReference type="Proteomes" id="UP000189545">
    <property type="component" value="Chromosome"/>
</dbReference>
<evidence type="ECO:0000313" key="2">
    <source>
        <dbReference type="EMBL" id="AQS38984.1"/>
    </source>
</evidence>
<sequence>MNRFSSTSQLPSLEENSMPRWLVLDGALLPELEKQLVLLAHQHSVAVEYRALLLGTRWENVADVGPYLVGYFPALETWVQSQSLAAYRYGVVFASDADFSVLEAHWKVLIACEHSGLEGALSRLYDPVIMQHLLSSTDDIKLSAWLGPMQTLWLPEPIQQHYWQISQIQFNQTEQTQTQQIVEKPLDNAVFTDNEWLGLSQASLYYSARRLMPHLQLFFPAKRLATEADTHQFIVERLNELHTLGSVDEQLATYYLNVFCRLGNVLDSNTRYPEVRTCLLDHTQPLSGRLRQANFMSISFVLNPRSPVKVLS</sequence>
<evidence type="ECO:0000313" key="3">
    <source>
        <dbReference type="Proteomes" id="UP000189545"/>
    </source>
</evidence>
<dbReference type="OrthoDB" id="6353266at2"/>
<keyword evidence="3" id="KW-1185">Reference proteome</keyword>
<dbReference type="Pfam" id="PF13503">
    <property type="entry name" value="DUF4123"/>
    <property type="match status" value="1"/>
</dbReference>
<dbReference type="EMBL" id="CP014782">
    <property type="protein sequence ID" value="AQS38984.1"/>
    <property type="molecule type" value="Genomic_DNA"/>
</dbReference>
<dbReference type="STRING" id="225848.Sps_03869"/>
<feature type="domain" description="DUF4123" evidence="1">
    <location>
        <begin position="21"/>
        <end position="143"/>
    </location>
</feature>
<dbReference type="RefSeq" id="WP_077753951.1">
    <property type="nucleotide sequence ID" value="NZ_CP014782.1"/>
</dbReference>
<name>A0A1S6HU18_9GAMM</name>
<reference evidence="2 3" key="1">
    <citation type="submission" date="2016-03" db="EMBL/GenBank/DDBJ databases">
        <title>Complete genome sequence of Shewanella psychrophila WP2, a deep sea bacterium isolated from west Pacific sediment.</title>
        <authorList>
            <person name="Xu G."/>
            <person name="Jian H."/>
        </authorList>
    </citation>
    <scope>NUCLEOTIDE SEQUENCE [LARGE SCALE GENOMIC DNA]</scope>
    <source>
        <strain evidence="2 3">WP2</strain>
    </source>
</reference>
<proteinExistence type="predicted"/>